<accession>A0A2P2J067</accession>
<protein>
    <submittedName>
        <fullName evidence="1">Uncharacterized protein</fullName>
    </submittedName>
</protein>
<proteinExistence type="predicted"/>
<evidence type="ECO:0000313" key="1">
    <source>
        <dbReference type="EMBL" id="MBW86835.1"/>
    </source>
</evidence>
<sequence>MYEALALDLANGHCFFILSCGVFFEGLMYF</sequence>
<dbReference type="EMBL" id="GGEC01006352">
    <property type="protein sequence ID" value="MBW86835.1"/>
    <property type="molecule type" value="Transcribed_RNA"/>
</dbReference>
<reference evidence="1" key="1">
    <citation type="submission" date="2018-02" db="EMBL/GenBank/DDBJ databases">
        <title>Rhizophora mucronata_Transcriptome.</title>
        <authorList>
            <person name="Meera S.P."/>
            <person name="Sreeshan A."/>
            <person name="Augustine A."/>
        </authorList>
    </citation>
    <scope>NUCLEOTIDE SEQUENCE</scope>
    <source>
        <tissue evidence="1">Leaf</tissue>
    </source>
</reference>
<organism evidence="1">
    <name type="scientific">Rhizophora mucronata</name>
    <name type="common">Asiatic mangrove</name>
    <dbReference type="NCBI Taxonomy" id="61149"/>
    <lineage>
        <taxon>Eukaryota</taxon>
        <taxon>Viridiplantae</taxon>
        <taxon>Streptophyta</taxon>
        <taxon>Embryophyta</taxon>
        <taxon>Tracheophyta</taxon>
        <taxon>Spermatophyta</taxon>
        <taxon>Magnoliopsida</taxon>
        <taxon>eudicotyledons</taxon>
        <taxon>Gunneridae</taxon>
        <taxon>Pentapetalae</taxon>
        <taxon>rosids</taxon>
        <taxon>fabids</taxon>
        <taxon>Malpighiales</taxon>
        <taxon>Rhizophoraceae</taxon>
        <taxon>Rhizophora</taxon>
    </lineage>
</organism>
<dbReference type="AlphaFoldDB" id="A0A2P2J067"/>
<name>A0A2P2J067_RHIMU</name>